<gene>
    <name evidence="1" type="ORF">Amac_062220</name>
</gene>
<reference evidence="1 2" key="1">
    <citation type="submission" date="2019-10" db="EMBL/GenBank/DDBJ databases">
        <title>Whole genome shotgun sequence of Acrocarpospora macrocephala NBRC 16266.</title>
        <authorList>
            <person name="Ichikawa N."/>
            <person name="Kimura A."/>
            <person name="Kitahashi Y."/>
            <person name="Komaki H."/>
            <person name="Oguchi A."/>
        </authorList>
    </citation>
    <scope>NUCLEOTIDE SEQUENCE [LARGE SCALE GENOMIC DNA]</scope>
    <source>
        <strain evidence="1 2">NBRC 16266</strain>
    </source>
</reference>
<dbReference type="RefSeq" id="WP_246268823.1">
    <property type="nucleotide sequence ID" value="NZ_BAAAHL010000071.1"/>
</dbReference>
<proteinExistence type="predicted"/>
<dbReference type="Proteomes" id="UP000331127">
    <property type="component" value="Unassembled WGS sequence"/>
</dbReference>
<keyword evidence="2" id="KW-1185">Reference proteome</keyword>
<protein>
    <submittedName>
        <fullName evidence="1">Uncharacterized protein</fullName>
    </submittedName>
</protein>
<name>A0A5M3WTE7_9ACTN</name>
<evidence type="ECO:0000313" key="2">
    <source>
        <dbReference type="Proteomes" id="UP000331127"/>
    </source>
</evidence>
<comment type="caution">
    <text evidence="1">The sequence shown here is derived from an EMBL/GenBank/DDBJ whole genome shotgun (WGS) entry which is preliminary data.</text>
</comment>
<accession>A0A5M3WTE7</accession>
<sequence>MGSSALGLFRAVAFLLGLSPQSGDLLWLATESFGQCPNEAKGQHPFRVDGVVQSPLAQSGHLCCTADGTMANLFNRLNEPVCDHL</sequence>
<dbReference type="EMBL" id="BLAE01000037">
    <property type="protein sequence ID" value="GES12625.1"/>
    <property type="molecule type" value="Genomic_DNA"/>
</dbReference>
<organism evidence="1 2">
    <name type="scientific">Acrocarpospora macrocephala</name>
    <dbReference type="NCBI Taxonomy" id="150177"/>
    <lineage>
        <taxon>Bacteria</taxon>
        <taxon>Bacillati</taxon>
        <taxon>Actinomycetota</taxon>
        <taxon>Actinomycetes</taxon>
        <taxon>Streptosporangiales</taxon>
        <taxon>Streptosporangiaceae</taxon>
        <taxon>Acrocarpospora</taxon>
    </lineage>
</organism>
<evidence type="ECO:0000313" key="1">
    <source>
        <dbReference type="EMBL" id="GES12625.1"/>
    </source>
</evidence>
<dbReference type="AlphaFoldDB" id="A0A5M3WTE7"/>